<dbReference type="SUPFAM" id="SSF53300">
    <property type="entry name" value="vWA-like"/>
    <property type="match status" value="1"/>
</dbReference>
<sequence>MSPDSRLAHAKNSRLARVRAVATCLCALAKDTSGNALMILAFSVVPLLALVGSSIDMGRAYLVESRLQQACDAGVLGARKELGAITNFDPDVDGAAVVTKGNRFFNANFADGIYNSVDRSFEMTLEEDQSVGGTASVILPTEIMQFFGKEQIDISVNCRAELSIPNTDIMMALDVTGSMAENNPDDTAPKISVLKSVVKDFYATMEATRQPQSRIRYGFVPYSTNVNVGALLRDDWVVPQWSYPSRTLVGTSSSGGLYGYYSAVSPVSGTYYTTNSTLAATPDGAGGYTCNRPANTLTSSTALVSTATEAVRNPDGTRTTYTYNRTRNGNTYSVTLSGTTCTLSTTTFANYVDTYRYITEPSLAGGSSWLYKDVVRDTSDWRTTSNGCIEERSTYEIGDYDNVDLDQALDLDIDRVPSVGDPDTQWRPMYPAIIYERARLWNGTGSFTTAEVTTNSEFISPGTAGFAACPAAARKLQVWSQSDYDGYIDSLMAAGSTYHDIGMIWAARLLSPTGLFASENADVSAKQRTSRHLIFLTDGQTSSLDISYSSYGVEPISQRRWSPSSPMTLTETIEKRFSFVCEEVKKKNVTVWFVAFGTDLNPMMTQCAGEGHYFRASKGSELQTAFRKIAKSIGDLRLAQ</sequence>
<keyword evidence="3" id="KW-1185">Reference proteome</keyword>
<dbReference type="Pfam" id="PF13400">
    <property type="entry name" value="Tad"/>
    <property type="match status" value="1"/>
</dbReference>
<accession>A0A7W7ABD3</accession>
<comment type="caution">
    <text evidence="2">The sequence shown here is derived from an EMBL/GenBank/DDBJ whole genome shotgun (WGS) entry which is preliminary data.</text>
</comment>
<protein>
    <recommendedName>
        <fullName evidence="1">Putative Flp pilus-assembly TadG-like N-terminal domain-containing protein</fullName>
    </recommendedName>
</protein>
<dbReference type="InterPro" id="IPR028087">
    <property type="entry name" value="Tad_N"/>
</dbReference>
<evidence type="ECO:0000313" key="3">
    <source>
        <dbReference type="Proteomes" id="UP000538566"/>
    </source>
</evidence>
<dbReference type="InterPro" id="IPR036465">
    <property type="entry name" value="vWFA_dom_sf"/>
</dbReference>
<name>A0A7W7ABD3_9SPHN</name>
<organism evidence="2 3">
    <name type="scientific">Novosphingobium taihuense</name>
    <dbReference type="NCBI Taxonomy" id="260085"/>
    <lineage>
        <taxon>Bacteria</taxon>
        <taxon>Pseudomonadati</taxon>
        <taxon>Pseudomonadota</taxon>
        <taxon>Alphaproteobacteria</taxon>
        <taxon>Sphingomonadales</taxon>
        <taxon>Sphingomonadaceae</taxon>
        <taxon>Novosphingobium</taxon>
    </lineage>
</organism>
<feature type="domain" description="Putative Flp pilus-assembly TadG-like N-terminal" evidence="1">
    <location>
        <begin position="34"/>
        <end position="78"/>
    </location>
</feature>
<proteinExistence type="predicted"/>
<dbReference type="RefSeq" id="WP_144907038.1">
    <property type="nucleotide sequence ID" value="NZ_VLKJ01000007.1"/>
</dbReference>
<evidence type="ECO:0000313" key="2">
    <source>
        <dbReference type="EMBL" id="MBB4613811.1"/>
    </source>
</evidence>
<reference evidence="2 3" key="1">
    <citation type="submission" date="2020-08" db="EMBL/GenBank/DDBJ databases">
        <title>Genomic Encyclopedia of Type Strains, Phase IV (KMG-IV): sequencing the most valuable type-strain genomes for metagenomic binning, comparative biology and taxonomic classification.</title>
        <authorList>
            <person name="Goeker M."/>
        </authorList>
    </citation>
    <scope>NUCLEOTIDE SEQUENCE [LARGE SCALE GENOMIC DNA]</scope>
    <source>
        <strain evidence="2 3">DSM 17507</strain>
    </source>
</reference>
<dbReference type="Gene3D" id="3.40.50.410">
    <property type="entry name" value="von Willebrand factor, type A domain"/>
    <property type="match status" value="2"/>
</dbReference>
<evidence type="ECO:0000259" key="1">
    <source>
        <dbReference type="Pfam" id="PF13400"/>
    </source>
</evidence>
<gene>
    <name evidence="2" type="ORF">GGR37_002086</name>
</gene>
<dbReference type="Proteomes" id="UP000538566">
    <property type="component" value="Unassembled WGS sequence"/>
</dbReference>
<dbReference type="AlphaFoldDB" id="A0A7W7ABD3"/>
<dbReference type="EMBL" id="JACHOA010000003">
    <property type="protein sequence ID" value="MBB4613811.1"/>
    <property type="molecule type" value="Genomic_DNA"/>
</dbReference>
<dbReference type="OrthoDB" id="7522752at2"/>